<comment type="caution">
    <text evidence="7">The sequence shown here is derived from an EMBL/GenBank/DDBJ whole genome shotgun (WGS) entry which is preliminary data.</text>
</comment>
<feature type="binding site" evidence="5">
    <location>
        <position position="309"/>
    </location>
    <ligand>
        <name>Mg(2+)</name>
        <dbReference type="ChEBI" id="CHEBI:18420"/>
    </ligand>
</feature>
<feature type="binding site" evidence="5">
    <location>
        <position position="138"/>
    </location>
    <ligand>
        <name>substrate</name>
    </ligand>
</feature>
<feature type="binding site" evidence="5">
    <location>
        <position position="172"/>
    </location>
    <ligand>
        <name>substrate</name>
    </ligand>
</feature>
<evidence type="ECO:0000256" key="1">
    <source>
        <dbReference type="ARBA" id="ARBA00022679"/>
    </source>
</evidence>
<evidence type="ECO:0000256" key="4">
    <source>
        <dbReference type="ARBA" id="ARBA00038453"/>
    </source>
</evidence>
<dbReference type="InterPro" id="IPR036424">
    <property type="entry name" value="UPP_synth-like_sf"/>
</dbReference>
<dbReference type="SUPFAM" id="SSF64005">
    <property type="entry name" value="Undecaprenyl diphosphate synthase"/>
    <property type="match status" value="1"/>
</dbReference>
<dbReference type="PANTHER" id="PTHR10291:SF43">
    <property type="entry name" value="DEHYDRODOLICHYL DIPHOSPHATE SYNTHASE COMPLEX SUBUNIT DHDDS"/>
    <property type="match status" value="1"/>
</dbReference>
<evidence type="ECO:0000256" key="2">
    <source>
        <dbReference type="ARBA" id="ARBA00022723"/>
    </source>
</evidence>
<reference evidence="8" key="3">
    <citation type="submission" date="2016-02" db="EMBL/GenBank/DDBJ databases">
        <title>Draft genome of pathogenic Streptomyces sp. in Japan.</title>
        <authorList>
            <person name="Tomihama T."/>
            <person name="Ikenaga M."/>
            <person name="Sakai M."/>
            <person name="Okubo T."/>
            <person name="Ikeda S."/>
        </authorList>
    </citation>
    <scope>NUCLEOTIDE SEQUENCE [LARGE SCALE GENOMIC DNA]</scope>
    <source>
        <strain evidence="8">S58</strain>
    </source>
</reference>
<keyword evidence="1 5" id="KW-0808">Transferase</keyword>
<feature type="binding site" evidence="5">
    <location>
        <position position="170"/>
    </location>
    <ligand>
        <name>substrate</name>
    </ligand>
</feature>
<dbReference type="PANTHER" id="PTHR10291">
    <property type="entry name" value="DEHYDRODOLICHYL DIPHOSPHATE SYNTHASE FAMILY MEMBER"/>
    <property type="match status" value="1"/>
</dbReference>
<evidence type="ECO:0000313" key="7">
    <source>
        <dbReference type="EMBL" id="GAQ67433.1"/>
    </source>
</evidence>
<evidence type="ECO:0000256" key="3">
    <source>
        <dbReference type="ARBA" id="ARBA00022842"/>
    </source>
</evidence>
<feature type="active site" description="Proton acceptor" evidence="5">
    <location>
        <position position="169"/>
    </location>
</feature>
<dbReference type="PROSITE" id="PS01066">
    <property type="entry name" value="UPP_SYNTHASE"/>
    <property type="match status" value="1"/>
</dbReference>
<organism evidence="7 8">
    <name type="scientific">Streptomyces scabiei</name>
    <dbReference type="NCBI Taxonomy" id="1930"/>
    <lineage>
        <taxon>Bacteria</taxon>
        <taxon>Bacillati</taxon>
        <taxon>Actinomycetota</taxon>
        <taxon>Actinomycetes</taxon>
        <taxon>Kitasatosporales</taxon>
        <taxon>Streptomycetaceae</taxon>
        <taxon>Streptomyces</taxon>
    </lineage>
</organism>
<dbReference type="GO" id="GO:0045547">
    <property type="term" value="F:ditrans,polycis-polyprenyl diphosphate synthase [(2E,6E)-farnesyl diphosphate specific] activity"/>
    <property type="evidence" value="ECO:0007669"/>
    <property type="project" value="TreeGrafter"/>
</dbReference>
<dbReference type="EC" id="2.5.1.-" evidence="5"/>
<keyword evidence="3 5" id="KW-0460">Magnesium</keyword>
<sequence length="341" mass="37543">MHAASLTKGYGGNPPSGRSVSPPRTGPFFLPARPPARRTQSQAGPRYSPDRAPKSPNPGPPKGSGTGRLRLSKGTVTAPEGLEHVNLRDTLRGLLVKVYARRVEGHLDHAQVPEHIGVIVDGSRRWAKAAGSTTMQGHQAGAHKIEEFLGWCTETDVKVVTLWLLSTDNFNRPKEELVPLLGIIEDTVRSLAADGRWRVHHVGALDLLSPGMQRALKEAEESTSDIDGILVNVAIGYGGRQEIADAVRSMLLEAHDKGTSMEELAESVDIDMIGRHLYTVDQPDPDLVIRTSGEQRLSGFMLWQTAHSEYYFCDVFWPAFRKVDFLRALRDYAVRGRRFGG</sequence>
<dbReference type="InterPro" id="IPR018520">
    <property type="entry name" value="UPP_synth-like_CS"/>
</dbReference>
<feature type="region of interest" description="Disordered" evidence="6">
    <location>
        <begin position="1"/>
        <end position="77"/>
    </location>
</feature>
<feature type="binding site" evidence="5">
    <location>
        <begin position="296"/>
        <end position="298"/>
    </location>
    <ligand>
        <name>substrate</name>
    </ligand>
</feature>
<protein>
    <recommendedName>
        <fullName evidence="5">Isoprenyl transferase</fullName>
        <ecNumber evidence="5">2.5.1.-</ecNumber>
    </recommendedName>
</protein>
<dbReference type="NCBIfam" id="TIGR00055">
    <property type="entry name" value="uppS"/>
    <property type="match status" value="1"/>
</dbReference>
<keyword evidence="2 5" id="KW-0479">Metal-binding</keyword>
<dbReference type="InterPro" id="IPR001441">
    <property type="entry name" value="UPP_synth-like"/>
</dbReference>
<comment type="subunit">
    <text evidence="5">Homodimer.</text>
</comment>
<feature type="binding site" evidence="5">
    <location>
        <begin position="166"/>
        <end position="168"/>
    </location>
    <ligand>
        <name>substrate</name>
    </ligand>
</feature>
<dbReference type="Pfam" id="PF01255">
    <property type="entry name" value="Prenyltransf"/>
    <property type="match status" value="1"/>
</dbReference>
<dbReference type="CDD" id="cd00475">
    <property type="entry name" value="Cis_IPPS"/>
    <property type="match status" value="1"/>
</dbReference>
<feature type="active site" evidence="5">
    <location>
        <position position="121"/>
    </location>
</feature>
<feature type="binding site" evidence="5">
    <location>
        <position position="290"/>
    </location>
    <ligand>
        <name>substrate</name>
    </ligand>
</feature>
<dbReference type="Proteomes" id="UP000067448">
    <property type="component" value="Unassembled WGS sequence"/>
</dbReference>
<dbReference type="GO" id="GO:0033850">
    <property type="term" value="F:Z-farnesyl diphosphate synthase activity"/>
    <property type="evidence" value="ECO:0007669"/>
    <property type="project" value="TreeGrafter"/>
</dbReference>
<dbReference type="AlphaFoldDB" id="A0A124C5F3"/>
<feature type="binding site" evidence="5">
    <location>
        <position position="121"/>
    </location>
    <ligand>
        <name>Mg(2+)</name>
        <dbReference type="ChEBI" id="CHEBI:18420"/>
    </ligand>
</feature>
<dbReference type="FunFam" id="3.40.1180.10:FF:000003">
    <property type="entry name" value="Isoprenyl transferase 2"/>
    <property type="match status" value="1"/>
</dbReference>
<accession>A0A124C5F3</accession>
<evidence type="ECO:0000256" key="5">
    <source>
        <dbReference type="HAMAP-Rule" id="MF_01139"/>
    </source>
</evidence>
<dbReference type="GO" id="GO:0016094">
    <property type="term" value="P:polyprenol biosynthetic process"/>
    <property type="evidence" value="ECO:0007669"/>
    <property type="project" value="TreeGrafter"/>
</dbReference>
<dbReference type="GO" id="GO:0005886">
    <property type="term" value="C:plasma membrane"/>
    <property type="evidence" value="ECO:0007669"/>
    <property type="project" value="TreeGrafter"/>
</dbReference>
<comment type="caution">
    <text evidence="5">Lacks conserved residue(s) required for the propagation of feature annotation.</text>
</comment>
<comment type="cofactor">
    <cofactor evidence="5">
        <name>Mg(2+)</name>
        <dbReference type="ChEBI" id="CHEBI:18420"/>
    </cofactor>
    <text evidence="5">Binds 2 magnesium ions per subunit.</text>
</comment>
<reference evidence="7 8" key="2">
    <citation type="journal article" date="2016" name="Genome Announc.">
        <title>Draft Genome Sequences of Streptomyces scabiei S58, Streptomyces turgidiscabies T45, and Streptomyces acidiscabies a10, the Pathogens of Potato Common Scab, Isolated in Japan.</title>
        <authorList>
            <person name="Tomihama T."/>
            <person name="Nishi Y."/>
            <person name="Sakai M."/>
            <person name="Ikenaga M."/>
            <person name="Okubo T."/>
            <person name="Ikeda S."/>
        </authorList>
    </citation>
    <scope>NUCLEOTIDE SEQUENCE [LARGE SCALE GENOMIC DNA]</scope>
    <source>
        <strain evidence="7 8">S58</strain>
    </source>
</reference>
<reference evidence="8" key="1">
    <citation type="submission" date="2015-11" db="EMBL/GenBank/DDBJ databases">
        <authorList>
            <consortium name="Cross-ministerial Strategic Innovation Promotion Program (SIP) consortium"/>
            <person name="Tomihama T."/>
            <person name="Ikenaga M."/>
            <person name="Sakai M."/>
            <person name="Okubo T."/>
            <person name="Ikeda S."/>
        </authorList>
    </citation>
    <scope>NUCLEOTIDE SEQUENCE [LARGE SCALE GENOMIC DNA]</scope>
    <source>
        <strain evidence="8">S58</strain>
    </source>
</reference>
<proteinExistence type="inferred from homology"/>
<name>A0A124C5F3_STRSC</name>
<comment type="similarity">
    <text evidence="4">Belongs to the UPP synthase family. Z-FPP synthase subfamily.</text>
</comment>
<evidence type="ECO:0000256" key="6">
    <source>
        <dbReference type="SAM" id="MobiDB-lite"/>
    </source>
</evidence>
<dbReference type="EMBL" id="BCMM01000057">
    <property type="protein sequence ID" value="GAQ67433.1"/>
    <property type="molecule type" value="Genomic_DNA"/>
</dbReference>
<dbReference type="HAMAP" id="MF_01139">
    <property type="entry name" value="ISPT"/>
    <property type="match status" value="1"/>
</dbReference>
<comment type="function">
    <text evidence="5">Catalyzes the condensation of isopentenyl diphosphate (IPP) with allylic pyrophosphates generating different type of terpenoids.</text>
</comment>
<dbReference type="GO" id="GO:0000287">
    <property type="term" value="F:magnesium ion binding"/>
    <property type="evidence" value="ECO:0007669"/>
    <property type="project" value="UniProtKB-UniRule"/>
</dbReference>
<gene>
    <name evidence="7" type="ORF">SsS58_07888</name>
</gene>
<feature type="binding site" evidence="5">
    <location>
        <position position="126"/>
    </location>
    <ligand>
        <name>substrate</name>
    </ligand>
</feature>
<evidence type="ECO:0000313" key="8">
    <source>
        <dbReference type="Proteomes" id="UP000067448"/>
    </source>
</evidence>
<dbReference type="NCBIfam" id="NF011403">
    <property type="entry name" value="PRK14828.1"/>
    <property type="match status" value="1"/>
</dbReference>
<dbReference type="Gene3D" id="3.40.1180.10">
    <property type="entry name" value="Decaprenyl diphosphate synthase-like"/>
    <property type="match status" value="1"/>
</dbReference>